<dbReference type="OrthoDB" id="10010093at2759"/>
<evidence type="ECO:0000256" key="5">
    <source>
        <dbReference type="ARBA" id="ARBA00022692"/>
    </source>
</evidence>
<dbReference type="Pfam" id="PF13813">
    <property type="entry name" value="MBOAT_2"/>
    <property type="match status" value="1"/>
</dbReference>
<keyword evidence="7 8" id="KW-0472">Membrane</keyword>
<evidence type="ECO:0000256" key="8">
    <source>
        <dbReference type="SAM" id="Phobius"/>
    </source>
</evidence>
<dbReference type="PANTHER" id="PTHR31595:SF57">
    <property type="entry name" value="OS04G0481900 PROTEIN"/>
    <property type="match status" value="1"/>
</dbReference>
<dbReference type="InterPro" id="IPR044851">
    <property type="entry name" value="Wax_synthase"/>
</dbReference>
<dbReference type="STRING" id="329046.A0A1Y2BPR5"/>
<keyword evidence="4" id="KW-0808">Transferase</keyword>
<evidence type="ECO:0000313" key="11">
    <source>
        <dbReference type="EMBL" id="ORY36748.1"/>
    </source>
</evidence>
<keyword evidence="6 8" id="KW-1133">Transmembrane helix</keyword>
<keyword evidence="9" id="KW-0732">Signal</keyword>
<feature type="domain" description="Wax synthase" evidence="10">
    <location>
        <begin position="232"/>
        <end position="324"/>
    </location>
</feature>
<evidence type="ECO:0000256" key="3">
    <source>
        <dbReference type="ARBA" id="ARBA00007282"/>
    </source>
</evidence>
<comment type="pathway">
    <text evidence="2">Secondary metabolite biosynthesis.</text>
</comment>
<comment type="similarity">
    <text evidence="3">Belongs to the wax synthase family.</text>
</comment>
<evidence type="ECO:0000313" key="12">
    <source>
        <dbReference type="Proteomes" id="UP000193642"/>
    </source>
</evidence>
<feature type="transmembrane region" description="Helical" evidence="8">
    <location>
        <begin position="321"/>
        <end position="341"/>
    </location>
</feature>
<dbReference type="GO" id="GO:0016020">
    <property type="term" value="C:membrane"/>
    <property type="evidence" value="ECO:0007669"/>
    <property type="project" value="UniProtKB-SubCell"/>
</dbReference>
<evidence type="ECO:0000256" key="2">
    <source>
        <dbReference type="ARBA" id="ARBA00005179"/>
    </source>
</evidence>
<feature type="chain" id="PRO_5012350057" description="Wax synthase domain-containing protein" evidence="9">
    <location>
        <begin position="27"/>
        <end position="429"/>
    </location>
</feature>
<evidence type="ECO:0000259" key="10">
    <source>
        <dbReference type="Pfam" id="PF13813"/>
    </source>
</evidence>
<dbReference type="GO" id="GO:0008374">
    <property type="term" value="F:O-acyltransferase activity"/>
    <property type="evidence" value="ECO:0007669"/>
    <property type="project" value="InterPro"/>
</dbReference>
<feature type="transmembrane region" description="Helical" evidence="8">
    <location>
        <begin position="353"/>
        <end position="376"/>
    </location>
</feature>
<evidence type="ECO:0000256" key="6">
    <source>
        <dbReference type="ARBA" id="ARBA00022989"/>
    </source>
</evidence>
<feature type="transmembrane region" description="Helical" evidence="8">
    <location>
        <begin position="279"/>
        <end position="301"/>
    </location>
</feature>
<feature type="signal peptide" evidence="9">
    <location>
        <begin position="1"/>
        <end position="26"/>
    </location>
</feature>
<keyword evidence="5 8" id="KW-0812">Transmembrane</keyword>
<sequence>MLGLTDLRTSVSLVTLLLLFTLPTDANKPLLLVGSPLLYHRLIRRERNSSRGLVIASTGLFGLVPLLVQTRNKVIDGCVKGLSFFLLLRAWEATSIDRTVSSKWSLKDFVEFLVTSSNAAIRKREKKKRRKRGKKTGWEPETVGPRERDLKWYAKTAVSVGLHYGIYAGAKTWTGKYGVSRVDAWFLPNPIEHWRAWVDHAVYGGMFYCTLYLAYTLGTLPLCVLLHAPFTEIFDHPVLSTSLREFWSRRWNYPVKCIFHRIAYEPIYTKLKPPGDGRAIQSVLAITAATMSSFLFSALFHEYTLLLLLPELDYSLRGRNFMFFAGHGLLVIFEGVWLRLIRRQGVSHSPFGMVVGWCWSMGTLWFLSPLFLGPYIESRVLEAGWVSECLINGLCKLFDFGAELGWHFMESCSKCFHGCCDLCANIILR</sequence>
<organism evidence="11 12">
    <name type="scientific">Rhizoclosmatium globosum</name>
    <dbReference type="NCBI Taxonomy" id="329046"/>
    <lineage>
        <taxon>Eukaryota</taxon>
        <taxon>Fungi</taxon>
        <taxon>Fungi incertae sedis</taxon>
        <taxon>Chytridiomycota</taxon>
        <taxon>Chytridiomycota incertae sedis</taxon>
        <taxon>Chytridiomycetes</taxon>
        <taxon>Chytridiales</taxon>
        <taxon>Chytriomycetaceae</taxon>
        <taxon>Rhizoclosmatium</taxon>
    </lineage>
</organism>
<evidence type="ECO:0000256" key="1">
    <source>
        <dbReference type="ARBA" id="ARBA00004141"/>
    </source>
</evidence>
<dbReference type="AlphaFoldDB" id="A0A1Y2BPR5"/>
<comment type="subcellular location">
    <subcellularLocation>
        <location evidence="1">Membrane</location>
        <topology evidence="1">Multi-pass membrane protein</topology>
    </subcellularLocation>
</comment>
<evidence type="ECO:0000256" key="9">
    <source>
        <dbReference type="SAM" id="SignalP"/>
    </source>
</evidence>
<accession>A0A1Y2BPR5</accession>
<name>A0A1Y2BPR5_9FUNG</name>
<dbReference type="Proteomes" id="UP000193642">
    <property type="component" value="Unassembled WGS sequence"/>
</dbReference>
<proteinExistence type="inferred from homology"/>
<comment type="caution">
    <text evidence="11">The sequence shown here is derived from an EMBL/GenBank/DDBJ whole genome shotgun (WGS) entry which is preliminary data.</text>
</comment>
<gene>
    <name evidence="11" type="ORF">BCR33DRAFT_855172</name>
</gene>
<dbReference type="EMBL" id="MCGO01000054">
    <property type="protein sequence ID" value="ORY36748.1"/>
    <property type="molecule type" value="Genomic_DNA"/>
</dbReference>
<dbReference type="PANTHER" id="PTHR31595">
    <property type="entry name" value="LONG-CHAIN-ALCOHOL O-FATTY-ACYLTRANSFERASE 3-RELATED"/>
    <property type="match status" value="1"/>
</dbReference>
<dbReference type="GO" id="GO:0006629">
    <property type="term" value="P:lipid metabolic process"/>
    <property type="evidence" value="ECO:0007669"/>
    <property type="project" value="InterPro"/>
</dbReference>
<reference evidence="11 12" key="1">
    <citation type="submission" date="2016-07" db="EMBL/GenBank/DDBJ databases">
        <title>Pervasive Adenine N6-methylation of Active Genes in Fungi.</title>
        <authorList>
            <consortium name="DOE Joint Genome Institute"/>
            <person name="Mondo S.J."/>
            <person name="Dannebaum R.O."/>
            <person name="Kuo R.C."/>
            <person name="Labutti K."/>
            <person name="Haridas S."/>
            <person name="Kuo A."/>
            <person name="Salamov A."/>
            <person name="Ahrendt S.R."/>
            <person name="Lipzen A."/>
            <person name="Sullivan W."/>
            <person name="Andreopoulos W.B."/>
            <person name="Clum A."/>
            <person name="Lindquist E."/>
            <person name="Daum C."/>
            <person name="Ramamoorthy G.K."/>
            <person name="Gryganskyi A."/>
            <person name="Culley D."/>
            <person name="Magnuson J.K."/>
            <person name="James T.Y."/>
            <person name="O'Malley M.A."/>
            <person name="Stajich J.E."/>
            <person name="Spatafora J.W."/>
            <person name="Visel A."/>
            <person name="Grigoriev I.V."/>
        </authorList>
    </citation>
    <scope>NUCLEOTIDE SEQUENCE [LARGE SCALE GENOMIC DNA]</scope>
    <source>
        <strain evidence="11 12">JEL800</strain>
    </source>
</reference>
<protein>
    <recommendedName>
        <fullName evidence="10">Wax synthase domain-containing protein</fullName>
    </recommendedName>
</protein>
<dbReference type="InterPro" id="IPR032805">
    <property type="entry name" value="Wax_synthase_dom"/>
</dbReference>
<evidence type="ECO:0000256" key="7">
    <source>
        <dbReference type="ARBA" id="ARBA00023136"/>
    </source>
</evidence>
<evidence type="ECO:0000256" key="4">
    <source>
        <dbReference type="ARBA" id="ARBA00022679"/>
    </source>
</evidence>
<keyword evidence="12" id="KW-1185">Reference proteome</keyword>